<keyword evidence="2" id="KW-1185">Reference proteome</keyword>
<organism evidence="1 2">
    <name type="scientific">Popillia japonica</name>
    <name type="common">Japanese beetle</name>
    <dbReference type="NCBI Taxonomy" id="7064"/>
    <lineage>
        <taxon>Eukaryota</taxon>
        <taxon>Metazoa</taxon>
        <taxon>Ecdysozoa</taxon>
        <taxon>Arthropoda</taxon>
        <taxon>Hexapoda</taxon>
        <taxon>Insecta</taxon>
        <taxon>Pterygota</taxon>
        <taxon>Neoptera</taxon>
        <taxon>Endopterygota</taxon>
        <taxon>Coleoptera</taxon>
        <taxon>Polyphaga</taxon>
        <taxon>Scarabaeiformia</taxon>
        <taxon>Scarabaeidae</taxon>
        <taxon>Rutelinae</taxon>
        <taxon>Popillia</taxon>
    </lineage>
</organism>
<proteinExistence type="predicted"/>
<evidence type="ECO:0000313" key="2">
    <source>
        <dbReference type="Proteomes" id="UP001458880"/>
    </source>
</evidence>
<name>A0AAW1IEM9_POPJA</name>
<comment type="caution">
    <text evidence="1">The sequence shown here is derived from an EMBL/GenBank/DDBJ whole genome shotgun (WGS) entry which is preliminary data.</text>
</comment>
<dbReference type="Proteomes" id="UP001458880">
    <property type="component" value="Unassembled WGS sequence"/>
</dbReference>
<dbReference type="EMBL" id="JASPKY010000599">
    <property type="protein sequence ID" value="KAK9688255.1"/>
    <property type="molecule type" value="Genomic_DNA"/>
</dbReference>
<dbReference type="AlphaFoldDB" id="A0AAW1IEM9"/>
<gene>
    <name evidence="1" type="ORF">QE152_g35682</name>
</gene>
<evidence type="ECO:0000313" key="1">
    <source>
        <dbReference type="EMBL" id="KAK9688255.1"/>
    </source>
</evidence>
<protein>
    <submittedName>
        <fullName evidence="1">Uncharacterized protein</fullName>
    </submittedName>
</protein>
<accession>A0AAW1IEM9</accession>
<sequence>MITAKHSKQNVADNTFSTVVVWKWNNTDLRRQNMECRYRSPCSTQKFPVDTSARTRYIPFHFLARGRNLIGNMKPSGNGQ</sequence>
<reference evidence="1 2" key="1">
    <citation type="journal article" date="2024" name="BMC Genomics">
        <title>De novo assembly and annotation of Popillia japonica's genome with initial clues to its potential as an invasive pest.</title>
        <authorList>
            <person name="Cucini C."/>
            <person name="Boschi S."/>
            <person name="Funari R."/>
            <person name="Cardaioli E."/>
            <person name="Iannotti N."/>
            <person name="Marturano G."/>
            <person name="Paoli F."/>
            <person name="Bruttini M."/>
            <person name="Carapelli A."/>
            <person name="Frati F."/>
            <person name="Nardi F."/>
        </authorList>
    </citation>
    <scope>NUCLEOTIDE SEQUENCE [LARGE SCALE GENOMIC DNA]</scope>
    <source>
        <strain evidence="1">DMR45628</strain>
    </source>
</reference>